<dbReference type="OMA" id="NATEFIH"/>
<gene>
    <name evidence="2" type="ORF">ARMOST_21227</name>
</gene>
<accession>A0A284S9H9</accession>
<proteinExistence type="predicted"/>
<feature type="chain" id="PRO_5011995554" evidence="1">
    <location>
        <begin position="19"/>
        <end position="369"/>
    </location>
</feature>
<name>A0A284S9H9_ARMOS</name>
<evidence type="ECO:0000313" key="3">
    <source>
        <dbReference type="Proteomes" id="UP000219338"/>
    </source>
</evidence>
<dbReference type="AlphaFoldDB" id="A0A284S9H9"/>
<keyword evidence="1" id="KW-0732">Signal</keyword>
<dbReference type="SUPFAM" id="SSF49785">
    <property type="entry name" value="Galactose-binding domain-like"/>
    <property type="match status" value="1"/>
</dbReference>
<reference evidence="3" key="1">
    <citation type="journal article" date="2017" name="Nat. Ecol. Evol.">
        <title>Genome expansion and lineage-specific genetic innovations in the forest pathogenic fungi Armillaria.</title>
        <authorList>
            <person name="Sipos G."/>
            <person name="Prasanna A.N."/>
            <person name="Walter M.C."/>
            <person name="O'Connor E."/>
            <person name="Balint B."/>
            <person name="Krizsan K."/>
            <person name="Kiss B."/>
            <person name="Hess J."/>
            <person name="Varga T."/>
            <person name="Slot J."/>
            <person name="Riley R."/>
            <person name="Boka B."/>
            <person name="Rigling D."/>
            <person name="Barry K."/>
            <person name="Lee J."/>
            <person name="Mihaltcheva S."/>
            <person name="LaButti K."/>
            <person name="Lipzen A."/>
            <person name="Waldron R."/>
            <person name="Moloney N.M."/>
            <person name="Sperisen C."/>
            <person name="Kredics L."/>
            <person name="Vagvoelgyi C."/>
            <person name="Patrignani A."/>
            <person name="Fitzpatrick D."/>
            <person name="Nagy I."/>
            <person name="Doyle S."/>
            <person name="Anderson J.B."/>
            <person name="Grigoriev I.V."/>
            <person name="Gueldener U."/>
            <person name="Muensterkoetter M."/>
            <person name="Nagy L.G."/>
        </authorList>
    </citation>
    <scope>NUCLEOTIDE SEQUENCE [LARGE SCALE GENOMIC DNA]</scope>
    <source>
        <strain evidence="3">C18/9</strain>
    </source>
</reference>
<dbReference type="Proteomes" id="UP000219338">
    <property type="component" value="Unassembled WGS sequence"/>
</dbReference>
<dbReference type="STRING" id="47428.A0A284S9H9"/>
<sequence>MLYKVASFLPLVLPVVTGSLVPLIADINADAVVNLTSNVSLSRRALAPTINFEDSNWIWTGEQAVGVRPFRKTVPSSNGTSPVCATIIISSDDPYSIIVNGAEVGSSSVSDSNSSAVYTAGLSSGGTDVFAIAVNNTGENSGFIAAILVDYTDGTTENLVTDSTWKTLQAAPPGGWTSPSFNDSAWIEAVSEEAASRGTPPLPPALNMTGVSWIRTNETDSSGVDPIGHRPFRKTVTLPYGKAAVCGKVVITADDAYTVYINGDNVGSSDIGWQSMQAYSIPMLDTAVNPVVIAVDSYNIEPSFAGFIAGVLLAYNDGTSETLYTDDSWKTLTESTPDGFEATGLDDSAWINATEFIHPDSESVTVPFA</sequence>
<protein>
    <submittedName>
        <fullName evidence="2">Uncharacterized protein</fullName>
    </submittedName>
</protein>
<dbReference type="OrthoDB" id="10036721at2759"/>
<feature type="signal peptide" evidence="1">
    <location>
        <begin position="1"/>
        <end position="18"/>
    </location>
</feature>
<keyword evidence="3" id="KW-1185">Reference proteome</keyword>
<evidence type="ECO:0000313" key="2">
    <source>
        <dbReference type="EMBL" id="SJL17667.1"/>
    </source>
</evidence>
<dbReference type="InterPro" id="IPR008979">
    <property type="entry name" value="Galactose-bd-like_sf"/>
</dbReference>
<dbReference type="Gene3D" id="2.60.120.260">
    <property type="entry name" value="Galactose-binding domain-like"/>
    <property type="match status" value="2"/>
</dbReference>
<organism evidence="2 3">
    <name type="scientific">Armillaria ostoyae</name>
    <name type="common">Armillaria root rot fungus</name>
    <dbReference type="NCBI Taxonomy" id="47428"/>
    <lineage>
        <taxon>Eukaryota</taxon>
        <taxon>Fungi</taxon>
        <taxon>Dikarya</taxon>
        <taxon>Basidiomycota</taxon>
        <taxon>Agaricomycotina</taxon>
        <taxon>Agaricomycetes</taxon>
        <taxon>Agaricomycetidae</taxon>
        <taxon>Agaricales</taxon>
        <taxon>Marasmiineae</taxon>
        <taxon>Physalacriaceae</taxon>
        <taxon>Armillaria</taxon>
    </lineage>
</organism>
<dbReference type="EMBL" id="FUEG01000047">
    <property type="protein sequence ID" value="SJL17667.1"/>
    <property type="molecule type" value="Genomic_DNA"/>
</dbReference>
<evidence type="ECO:0000256" key="1">
    <source>
        <dbReference type="SAM" id="SignalP"/>
    </source>
</evidence>